<reference evidence="1 2" key="1">
    <citation type="submission" date="2024-08" db="EMBL/GenBank/DDBJ databases">
        <title>Gnathostoma spinigerum genome.</title>
        <authorList>
            <person name="Gonzalez-Bertolin B."/>
            <person name="Monzon S."/>
            <person name="Zaballos A."/>
            <person name="Jimenez P."/>
            <person name="Dekumyoy P."/>
            <person name="Varona S."/>
            <person name="Cuesta I."/>
            <person name="Sumanam S."/>
            <person name="Adisakwattana P."/>
            <person name="Gasser R.B."/>
            <person name="Hernandez-Gonzalez A."/>
            <person name="Young N.D."/>
            <person name="Perteguer M.J."/>
        </authorList>
    </citation>
    <scope>NUCLEOTIDE SEQUENCE [LARGE SCALE GENOMIC DNA]</scope>
    <source>
        <strain evidence="1">AL3</strain>
        <tissue evidence="1">Liver</tissue>
    </source>
</reference>
<gene>
    <name evidence="1" type="ORF">AB6A40_005431</name>
</gene>
<evidence type="ECO:0000313" key="2">
    <source>
        <dbReference type="Proteomes" id="UP001608902"/>
    </source>
</evidence>
<comment type="caution">
    <text evidence="1">The sequence shown here is derived from an EMBL/GenBank/DDBJ whole genome shotgun (WGS) entry which is preliminary data.</text>
</comment>
<proteinExistence type="predicted"/>
<accession>A0ABD6EPW1</accession>
<sequence length="71" mass="7699">MPERLQARMRPSQQATIIVAPRRVEVTLSGLATANAPYDGLVILLRGGMVARAGLSGTMSGRKISCRRVEY</sequence>
<dbReference type="Proteomes" id="UP001608902">
    <property type="component" value="Unassembled WGS sequence"/>
</dbReference>
<organism evidence="1 2">
    <name type="scientific">Gnathostoma spinigerum</name>
    <dbReference type="NCBI Taxonomy" id="75299"/>
    <lineage>
        <taxon>Eukaryota</taxon>
        <taxon>Metazoa</taxon>
        <taxon>Ecdysozoa</taxon>
        <taxon>Nematoda</taxon>
        <taxon>Chromadorea</taxon>
        <taxon>Rhabditida</taxon>
        <taxon>Spirurina</taxon>
        <taxon>Gnathostomatomorpha</taxon>
        <taxon>Gnathostomatoidea</taxon>
        <taxon>Gnathostomatidae</taxon>
        <taxon>Gnathostoma</taxon>
    </lineage>
</organism>
<evidence type="ECO:0000313" key="1">
    <source>
        <dbReference type="EMBL" id="MFH4978722.1"/>
    </source>
</evidence>
<name>A0ABD6EPW1_9BILA</name>
<dbReference type="AlphaFoldDB" id="A0ABD6EPW1"/>
<keyword evidence="2" id="KW-1185">Reference proteome</keyword>
<dbReference type="EMBL" id="JBGFUD010003450">
    <property type="protein sequence ID" value="MFH4978722.1"/>
    <property type="molecule type" value="Genomic_DNA"/>
</dbReference>
<protein>
    <submittedName>
        <fullName evidence="1">Uncharacterized protein</fullName>
    </submittedName>
</protein>